<comment type="caution">
    <text evidence="4">The sequence shown here is derived from an EMBL/GenBank/DDBJ whole genome shotgun (WGS) entry which is preliminary data.</text>
</comment>
<reference evidence="4 5" key="1">
    <citation type="submission" date="2019-07" db="EMBL/GenBank/DDBJ databases">
        <title>Analysis of the biochemical properties, biological activity and biotechnological potential of siderophores and biosurfactants produced by Antarctic psychrotolerant bacteria.</title>
        <authorList>
            <person name="Styczynski M."/>
            <person name="Krucon T."/>
            <person name="Decewicz P."/>
            <person name="Dziewit L."/>
        </authorList>
    </citation>
    <scope>NUCLEOTIDE SEQUENCE [LARGE SCALE GENOMIC DNA]</scope>
    <source>
        <strain evidence="4 5">ANT_H27</strain>
    </source>
</reference>
<dbReference type="GO" id="GO:0016301">
    <property type="term" value="F:kinase activity"/>
    <property type="evidence" value="ECO:0007669"/>
    <property type="project" value="UniProtKB-KW"/>
</dbReference>
<evidence type="ECO:0000313" key="5">
    <source>
        <dbReference type="Proteomes" id="UP000323856"/>
    </source>
</evidence>
<dbReference type="SUPFAM" id="SSF53613">
    <property type="entry name" value="Ribokinase-like"/>
    <property type="match status" value="1"/>
</dbReference>
<dbReference type="Pfam" id="PF00294">
    <property type="entry name" value="PfkB"/>
    <property type="match status" value="1"/>
</dbReference>
<evidence type="ECO:0000256" key="1">
    <source>
        <dbReference type="ARBA" id="ARBA00022679"/>
    </source>
</evidence>
<dbReference type="OrthoDB" id="9808601at2"/>
<dbReference type="RefSeq" id="WP_149620525.1">
    <property type="nucleotide sequence ID" value="NZ_VOBL01000020.1"/>
</dbReference>
<gene>
    <name evidence="4" type="ORF">FQ154_16130</name>
</gene>
<accession>A0A5B0E623</accession>
<dbReference type="PROSITE" id="PS00584">
    <property type="entry name" value="PFKB_KINASES_2"/>
    <property type="match status" value="1"/>
</dbReference>
<organism evidence="4 5">
    <name type="scientific">Paeniglutamicibacter gangotriensis</name>
    <dbReference type="NCBI Taxonomy" id="254787"/>
    <lineage>
        <taxon>Bacteria</taxon>
        <taxon>Bacillati</taxon>
        <taxon>Actinomycetota</taxon>
        <taxon>Actinomycetes</taxon>
        <taxon>Micrococcales</taxon>
        <taxon>Micrococcaceae</taxon>
        <taxon>Paeniglutamicibacter</taxon>
    </lineage>
</organism>
<dbReference type="PANTHER" id="PTHR10584">
    <property type="entry name" value="SUGAR KINASE"/>
    <property type="match status" value="1"/>
</dbReference>
<protein>
    <recommendedName>
        <fullName evidence="3">Carbohydrate kinase PfkB domain-containing protein</fullName>
    </recommendedName>
</protein>
<evidence type="ECO:0000313" key="4">
    <source>
        <dbReference type="EMBL" id="KAA0974168.1"/>
    </source>
</evidence>
<dbReference type="InterPro" id="IPR002173">
    <property type="entry name" value="Carboh/pur_kinase_PfkB_CS"/>
</dbReference>
<dbReference type="Gene3D" id="3.40.1190.20">
    <property type="match status" value="1"/>
</dbReference>
<name>A0A5B0E623_9MICC</name>
<feature type="domain" description="Carbohydrate kinase PfkB" evidence="3">
    <location>
        <begin position="12"/>
        <end position="129"/>
    </location>
</feature>
<evidence type="ECO:0000259" key="3">
    <source>
        <dbReference type="Pfam" id="PF00294"/>
    </source>
</evidence>
<proteinExistence type="predicted"/>
<dbReference type="PANTHER" id="PTHR10584:SF166">
    <property type="entry name" value="RIBOKINASE"/>
    <property type="match status" value="1"/>
</dbReference>
<dbReference type="InterPro" id="IPR029056">
    <property type="entry name" value="Ribokinase-like"/>
</dbReference>
<dbReference type="EMBL" id="VOBL01000020">
    <property type="protein sequence ID" value="KAA0974168.1"/>
    <property type="molecule type" value="Genomic_DNA"/>
</dbReference>
<keyword evidence="1" id="KW-0808">Transferase</keyword>
<dbReference type="AlphaFoldDB" id="A0A5B0E623"/>
<evidence type="ECO:0000256" key="2">
    <source>
        <dbReference type="ARBA" id="ARBA00022777"/>
    </source>
</evidence>
<keyword evidence="2" id="KW-0418">Kinase</keyword>
<dbReference type="Proteomes" id="UP000323856">
    <property type="component" value="Unassembled WGS sequence"/>
</dbReference>
<dbReference type="InterPro" id="IPR011611">
    <property type="entry name" value="PfkB_dom"/>
</dbReference>
<sequence length="148" mass="15817">MEGLWSEEEAGAASRAILAKVDVVFAGDEEAAIAVGRSEDPMELAHRIAELGPRQVIIKLDDAGAVALIDGNEYRREAIKVPVVDTVGAGDAFVAGYIAELLNGLDPLQRLETAVRTGAFACMVPGDWEGMPRRDELGMLEQSEPVAR</sequence>